<feature type="region of interest" description="Disordered" evidence="8">
    <location>
        <begin position="400"/>
        <end position="451"/>
    </location>
</feature>
<dbReference type="PROSITE" id="PS50007">
    <property type="entry name" value="PIPLC_X_DOMAIN"/>
    <property type="match status" value="1"/>
</dbReference>
<dbReference type="InterPro" id="IPR000008">
    <property type="entry name" value="C2_dom"/>
</dbReference>
<dbReference type="InterPro" id="IPR035892">
    <property type="entry name" value="C2_domain_sf"/>
</dbReference>
<sequence length="741" mass="82835">MFCCNIFRRRRGSDPDKPRRTRTMSIFGDSNPEARGFMQQMVLATIASPKPDAYKHKPPTPDDSASGSSGPDAINLSTHITDALYMVYDELRGQEQQLSRGKLEAFLTDVQGETNVQLDKDVYSVGDFFYIMHHRWDAVAKLPEKDLSKPLSNYFISSSHNTYLIGNQLASRSSPEAYSHVLLRGCRCIEIDVWNGDAVNSTSRSRSPRGEHRRGISGTSLPNVANTVRGTAGEAFGAARSYFGDKASTHSRSPSSDSRVGPKDDDVSPRGSVIAFPDKESNDMLDVTSAIRPRSRQMIPRGEPLVTHGWTLTTPCGFREVCEAIRDSAFVDNHLPIIISLEVHADPDQQRVMVNIMRETWGKMLIDEPLEGCDPRFRLPTLEDLKDKILVKVKRAPAKMTEATGPSSLPMLSRPDADDSESDSEDQPRLASTLSAPDPTSQLPPQQANVKVPICQELSELAVYTRSERFDGSFRTPPAKRPPHIFSISENKILDLHVKQHSEMFTHNKSFFMRAFPAGRRIDSSNPDPSLFWRKGVQMVAMNWQYLDEGMMLHEGMFADEDGYVLKPPGYLSCNKETKTQDDAAPGQSMDLSITIFAAQHIPVQNGDDEENKRSTSTIRPFIKAELHVEKPVDTSKDAINQDCTYKLKTDARKSDHPTFGPNGHTMLFAKIPKVVPELSFLRFKIEDDSRSGIVSSPLLAWACIRLDRLRPGYRLISLIDLKGNPIPDGRLLVKVSMKFQ</sequence>
<dbReference type="InterPro" id="IPR001192">
    <property type="entry name" value="PI-PLC_fam"/>
</dbReference>
<evidence type="ECO:0000256" key="8">
    <source>
        <dbReference type="SAM" id="MobiDB-lite"/>
    </source>
</evidence>
<evidence type="ECO:0000313" key="11">
    <source>
        <dbReference type="Proteomes" id="UP001175261"/>
    </source>
</evidence>
<dbReference type="PANTHER" id="PTHR10336">
    <property type="entry name" value="PHOSPHOINOSITIDE-SPECIFIC PHOSPHOLIPASE C FAMILY PROTEIN"/>
    <property type="match status" value="1"/>
</dbReference>
<keyword evidence="2 7" id="KW-0378">Hydrolase</keyword>
<dbReference type="CDD" id="cd00275">
    <property type="entry name" value="C2_PLC_like"/>
    <property type="match status" value="1"/>
</dbReference>
<dbReference type="SMART" id="SM00239">
    <property type="entry name" value="C2"/>
    <property type="match status" value="1"/>
</dbReference>
<keyword evidence="11" id="KW-1185">Reference proteome</keyword>
<evidence type="ECO:0000256" key="4">
    <source>
        <dbReference type="ARBA" id="ARBA00023098"/>
    </source>
</evidence>
<dbReference type="SUPFAM" id="SSF49562">
    <property type="entry name" value="C2 domain (Calcium/lipid-binding domain, CaLB)"/>
    <property type="match status" value="1"/>
</dbReference>
<dbReference type="Pfam" id="PF00388">
    <property type="entry name" value="PI-PLC-X"/>
    <property type="match status" value="1"/>
</dbReference>
<protein>
    <recommendedName>
        <fullName evidence="7">Phosphoinositide phospholipase C</fullName>
        <ecNumber evidence="7">3.1.4.11</ecNumber>
    </recommendedName>
</protein>
<dbReference type="InterPro" id="IPR001711">
    <property type="entry name" value="PLipase_C_Pinositol-sp_Y"/>
</dbReference>
<evidence type="ECO:0000256" key="1">
    <source>
        <dbReference type="ARBA" id="ARBA00001195"/>
    </source>
</evidence>
<proteinExistence type="predicted"/>
<evidence type="ECO:0000256" key="2">
    <source>
        <dbReference type="ARBA" id="ARBA00022801"/>
    </source>
</evidence>
<dbReference type="GO" id="GO:0051209">
    <property type="term" value="P:release of sequestered calcium ion into cytosol"/>
    <property type="evidence" value="ECO:0007669"/>
    <property type="project" value="TreeGrafter"/>
</dbReference>
<name>A0AA39L8G1_SARSR</name>
<reference evidence="10" key="1">
    <citation type="submission" date="2022-10" db="EMBL/GenBank/DDBJ databases">
        <title>Determination and structural analysis of whole genome sequence of Sarocladium strictum F4-1.</title>
        <authorList>
            <person name="Hu L."/>
            <person name="Jiang Y."/>
        </authorList>
    </citation>
    <scope>NUCLEOTIDE SEQUENCE</scope>
    <source>
        <strain evidence="10">F4-1</strain>
    </source>
</reference>
<dbReference type="Gene3D" id="2.60.40.150">
    <property type="entry name" value="C2 domain"/>
    <property type="match status" value="1"/>
</dbReference>
<dbReference type="SMART" id="SM00149">
    <property type="entry name" value="PLCYc"/>
    <property type="match status" value="1"/>
</dbReference>
<dbReference type="CDD" id="cd08598">
    <property type="entry name" value="PI-PLC1c_yeast"/>
    <property type="match status" value="1"/>
</dbReference>
<evidence type="ECO:0000259" key="9">
    <source>
        <dbReference type="PROSITE" id="PS50008"/>
    </source>
</evidence>
<evidence type="ECO:0000256" key="6">
    <source>
        <dbReference type="ARBA" id="ARBA00059664"/>
    </source>
</evidence>
<dbReference type="InterPro" id="IPR000909">
    <property type="entry name" value="PLipase_C_PInositol-sp_X_dom"/>
</dbReference>
<comment type="catalytic activity">
    <reaction evidence="1 7">
        <text>a 1,2-diacyl-sn-glycero-3-phospho-(1D-myo-inositol-4,5-bisphosphate) + H2O = 1D-myo-inositol 1,4,5-trisphosphate + a 1,2-diacyl-sn-glycerol + H(+)</text>
        <dbReference type="Rhea" id="RHEA:33179"/>
        <dbReference type="ChEBI" id="CHEBI:15377"/>
        <dbReference type="ChEBI" id="CHEBI:15378"/>
        <dbReference type="ChEBI" id="CHEBI:17815"/>
        <dbReference type="ChEBI" id="CHEBI:58456"/>
        <dbReference type="ChEBI" id="CHEBI:203600"/>
        <dbReference type="EC" id="3.1.4.11"/>
    </reaction>
</comment>
<feature type="region of interest" description="Disordered" evidence="8">
    <location>
        <begin position="50"/>
        <end position="73"/>
    </location>
</feature>
<dbReference type="GO" id="GO:0004435">
    <property type="term" value="F:phosphatidylinositol-4,5-bisphosphate phospholipase C activity"/>
    <property type="evidence" value="ECO:0007669"/>
    <property type="project" value="UniProtKB-EC"/>
</dbReference>
<dbReference type="PANTHER" id="PTHR10336:SF82">
    <property type="entry name" value="PHOSPHOINOSITIDE PHOSPHOLIPASE C"/>
    <property type="match status" value="1"/>
</dbReference>
<evidence type="ECO:0000256" key="5">
    <source>
        <dbReference type="ARBA" id="ARBA00023224"/>
    </source>
</evidence>
<accession>A0AA39L8G1</accession>
<dbReference type="SUPFAM" id="SSF51695">
    <property type="entry name" value="PLC-like phosphodiesterases"/>
    <property type="match status" value="1"/>
</dbReference>
<dbReference type="SMART" id="SM00148">
    <property type="entry name" value="PLCXc"/>
    <property type="match status" value="1"/>
</dbReference>
<dbReference type="GO" id="GO:0016042">
    <property type="term" value="P:lipid catabolic process"/>
    <property type="evidence" value="ECO:0007669"/>
    <property type="project" value="UniProtKB-KW"/>
</dbReference>
<evidence type="ECO:0000256" key="7">
    <source>
        <dbReference type="RuleBase" id="RU361133"/>
    </source>
</evidence>
<dbReference type="Gene3D" id="3.20.20.190">
    <property type="entry name" value="Phosphatidylinositol (PI) phosphodiesterase"/>
    <property type="match status" value="2"/>
</dbReference>
<dbReference type="AlphaFoldDB" id="A0AA39L8G1"/>
<feature type="region of interest" description="Disordered" evidence="8">
    <location>
        <begin position="10"/>
        <end position="30"/>
    </location>
</feature>
<dbReference type="PRINTS" id="PR00390">
    <property type="entry name" value="PHPHLIPASEC"/>
</dbReference>
<feature type="domain" description="PI-PLC Y-box" evidence="9">
    <location>
        <begin position="458"/>
        <end position="569"/>
    </location>
</feature>
<dbReference type="Pfam" id="PF00387">
    <property type="entry name" value="PI-PLC-Y"/>
    <property type="match status" value="1"/>
</dbReference>
<comment type="function">
    <text evidence="6">The production of the second messenger molecules diacylglycerol (DAG) and inositol 1,4,5-trisphosphate (IP3) is mediated by activated phosphatidylinositol-specific phospholipase C enzymes.</text>
</comment>
<evidence type="ECO:0000313" key="10">
    <source>
        <dbReference type="EMBL" id="KAK0387815.1"/>
    </source>
</evidence>
<dbReference type="Proteomes" id="UP001175261">
    <property type="component" value="Unassembled WGS sequence"/>
</dbReference>
<feature type="region of interest" description="Disordered" evidence="8">
    <location>
        <begin position="246"/>
        <end position="279"/>
    </location>
</feature>
<dbReference type="InterPro" id="IPR017946">
    <property type="entry name" value="PLC-like_Pdiesterase_TIM-brl"/>
</dbReference>
<feature type="compositionally biased region" description="Polar residues" evidence="8">
    <location>
        <begin position="430"/>
        <end position="449"/>
    </location>
</feature>
<feature type="compositionally biased region" description="Low complexity" evidence="8">
    <location>
        <begin position="62"/>
        <end position="73"/>
    </location>
</feature>
<dbReference type="EC" id="3.1.4.11" evidence="7"/>
<dbReference type="GO" id="GO:0048015">
    <property type="term" value="P:phosphatidylinositol-mediated signaling"/>
    <property type="evidence" value="ECO:0007669"/>
    <property type="project" value="TreeGrafter"/>
</dbReference>
<organism evidence="10 11">
    <name type="scientific">Sarocladium strictum</name>
    <name type="common">Black bundle disease fungus</name>
    <name type="synonym">Acremonium strictum</name>
    <dbReference type="NCBI Taxonomy" id="5046"/>
    <lineage>
        <taxon>Eukaryota</taxon>
        <taxon>Fungi</taxon>
        <taxon>Dikarya</taxon>
        <taxon>Ascomycota</taxon>
        <taxon>Pezizomycotina</taxon>
        <taxon>Sordariomycetes</taxon>
        <taxon>Hypocreomycetidae</taxon>
        <taxon>Hypocreales</taxon>
        <taxon>Sarocladiaceae</taxon>
        <taxon>Sarocladium</taxon>
    </lineage>
</organism>
<gene>
    <name evidence="10" type="ORF">NLU13_4060</name>
</gene>
<evidence type="ECO:0000256" key="3">
    <source>
        <dbReference type="ARBA" id="ARBA00022963"/>
    </source>
</evidence>
<dbReference type="PROSITE" id="PS50008">
    <property type="entry name" value="PIPLC_Y_DOMAIN"/>
    <property type="match status" value="1"/>
</dbReference>
<keyword evidence="4 7" id="KW-0443">Lipid metabolism</keyword>
<dbReference type="FunFam" id="3.20.20.190:FF:000039">
    <property type="entry name" value="Phosphoinositide phospholipase C"/>
    <property type="match status" value="1"/>
</dbReference>
<dbReference type="EMBL" id="JAPDFR010000003">
    <property type="protein sequence ID" value="KAK0387815.1"/>
    <property type="molecule type" value="Genomic_DNA"/>
</dbReference>
<keyword evidence="5" id="KW-0807">Transducer</keyword>
<comment type="caution">
    <text evidence="10">The sequence shown here is derived from an EMBL/GenBank/DDBJ whole genome shotgun (WGS) entry which is preliminary data.</text>
</comment>
<keyword evidence="3 7" id="KW-0442">Lipid degradation</keyword>
<feature type="region of interest" description="Disordered" evidence="8">
    <location>
        <begin position="199"/>
        <end position="225"/>
    </location>
</feature>